<dbReference type="SUPFAM" id="SSF49899">
    <property type="entry name" value="Concanavalin A-like lectins/glucanases"/>
    <property type="match status" value="1"/>
</dbReference>
<dbReference type="KEGG" id="fek:C1H87_02230"/>
<dbReference type="InterPro" id="IPR008964">
    <property type="entry name" value="Invasin/intimin_cell_adhesion"/>
</dbReference>
<proteinExistence type="inferred from homology"/>
<feature type="region of interest" description="Disordered" evidence="5">
    <location>
        <begin position="315"/>
        <end position="335"/>
    </location>
</feature>
<dbReference type="Gene3D" id="2.60.40.1080">
    <property type="match status" value="1"/>
</dbReference>
<accession>A0A2K9PKP4</accession>
<dbReference type="Proteomes" id="UP000235826">
    <property type="component" value="Chromosome"/>
</dbReference>
<evidence type="ECO:0000313" key="9">
    <source>
        <dbReference type="Proteomes" id="UP000235826"/>
    </source>
</evidence>
<dbReference type="Pfam" id="PF02368">
    <property type="entry name" value="Big_2"/>
    <property type="match status" value="1"/>
</dbReference>
<dbReference type="EMBL" id="CP025791">
    <property type="protein sequence ID" value="AUP77596.1"/>
    <property type="molecule type" value="Genomic_DNA"/>
</dbReference>
<comment type="similarity">
    <text evidence="2">Belongs to the glycosyl hydrolase 16 family.</text>
</comment>
<dbReference type="Gene3D" id="2.60.120.200">
    <property type="match status" value="1"/>
</dbReference>
<dbReference type="GO" id="GO:0004553">
    <property type="term" value="F:hydrolase activity, hydrolyzing O-glycosyl compounds"/>
    <property type="evidence" value="ECO:0007669"/>
    <property type="project" value="InterPro"/>
</dbReference>
<evidence type="ECO:0000256" key="5">
    <source>
        <dbReference type="SAM" id="MobiDB-lite"/>
    </source>
</evidence>
<dbReference type="RefSeq" id="WP_102754256.1">
    <property type="nucleotide sequence ID" value="NZ_CP025791.1"/>
</dbReference>
<dbReference type="InterPro" id="IPR003343">
    <property type="entry name" value="Big_2"/>
</dbReference>
<evidence type="ECO:0000256" key="1">
    <source>
        <dbReference type="ARBA" id="ARBA00004613"/>
    </source>
</evidence>
<dbReference type="Pfam" id="PF18962">
    <property type="entry name" value="Por_Secre_tail"/>
    <property type="match status" value="1"/>
</dbReference>
<dbReference type="InterPro" id="IPR026444">
    <property type="entry name" value="Secre_tail"/>
</dbReference>
<keyword evidence="9" id="KW-1185">Reference proteome</keyword>
<dbReference type="Pfam" id="PF24517">
    <property type="entry name" value="CBM96"/>
    <property type="match status" value="1"/>
</dbReference>
<comment type="subcellular location">
    <subcellularLocation>
        <location evidence="1">Secreted</location>
    </subcellularLocation>
</comment>
<dbReference type="InterPro" id="IPR013320">
    <property type="entry name" value="ConA-like_dom_sf"/>
</dbReference>
<feature type="signal peptide" evidence="6">
    <location>
        <begin position="1"/>
        <end position="21"/>
    </location>
</feature>
<keyword evidence="3" id="KW-0964">Secreted</keyword>
<reference evidence="8 9" key="1">
    <citation type="submission" date="2018-01" db="EMBL/GenBank/DDBJ databases">
        <title>Complete genome sequence of Flavivirga eckloniae ECD14 isolated from seaweed Ecklonia cava.</title>
        <authorList>
            <person name="Lee J.H."/>
            <person name="Baik K.S."/>
            <person name="Seong C.N."/>
        </authorList>
    </citation>
    <scope>NUCLEOTIDE SEQUENCE [LARGE SCALE GENOMIC DNA]</scope>
    <source>
        <strain evidence="8 9">ECD14</strain>
    </source>
</reference>
<dbReference type="InterPro" id="IPR055372">
    <property type="entry name" value="CBM96"/>
</dbReference>
<evidence type="ECO:0000256" key="3">
    <source>
        <dbReference type="ARBA" id="ARBA00022525"/>
    </source>
</evidence>
<dbReference type="SUPFAM" id="SSF49373">
    <property type="entry name" value="Invasin/intimin cell-adhesion fragments"/>
    <property type="match status" value="1"/>
</dbReference>
<dbReference type="NCBIfam" id="TIGR04183">
    <property type="entry name" value="Por_Secre_tail"/>
    <property type="match status" value="1"/>
</dbReference>
<dbReference type="GO" id="GO:0005975">
    <property type="term" value="P:carbohydrate metabolic process"/>
    <property type="evidence" value="ECO:0007669"/>
    <property type="project" value="InterPro"/>
</dbReference>
<evidence type="ECO:0000259" key="7">
    <source>
        <dbReference type="PROSITE" id="PS51762"/>
    </source>
</evidence>
<dbReference type="OrthoDB" id="1164463at2"/>
<feature type="domain" description="GH16" evidence="7">
    <location>
        <begin position="18"/>
        <end position="291"/>
    </location>
</feature>
<dbReference type="PROSITE" id="PS51762">
    <property type="entry name" value="GH16_2"/>
    <property type="match status" value="1"/>
</dbReference>
<dbReference type="GO" id="GO:0005576">
    <property type="term" value="C:extracellular region"/>
    <property type="evidence" value="ECO:0007669"/>
    <property type="project" value="UniProtKB-SubCell"/>
</dbReference>
<dbReference type="AlphaFoldDB" id="A0A2K9PKP4"/>
<feature type="compositionally biased region" description="Low complexity" evidence="5">
    <location>
        <begin position="649"/>
        <end position="664"/>
    </location>
</feature>
<evidence type="ECO:0000256" key="2">
    <source>
        <dbReference type="ARBA" id="ARBA00006865"/>
    </source>
</evidence>
<evidence type="ECO:0000256" key="4">
    <source>
        <dbReference type="ARBA" id="ARBA00022729"/>
    </source>
</evidence>
<feature type="chain" id="PRO_5014907997" description="GH16 domain-containing protein" evidence="6">
    <location>
        <begin position="22"/>
        <end position="825"/>
    </location>
</feature>
<gene>
    <name evidence="8" type="ORF">C1H87_02230</name>
</gene>
<keyword evidence="4 6" id="KW-0732">Signal</keyword>
<protein>
    <recommendedName>
        <fullName evidence="7">GH16 domain-containing protein</fullName>
    </recommendedName>
</protein>
<feature type="region of interest" description="Disordered" evidence="5">
    <location>
        <begin position="649"/>
        <end position="671"/>
    </location>
</feature>
<feature type="compositionally biased region" description="Polar residues" evidence="5">
    <location>
        <begin position="318"/>
        <end position="327"/>
    </location>
</feature>
<dbReference type="SMART" id="SM00635">
    <property type="entry name" value="BID_2"/>
    <property type="match status" value="1"/>
</dbReference>
<sequence>MKIKKLILVISILLIGKTGFADPPTAPPGYKWQLSAVYSDEFNGNNLDLTKWRKEHPFWNGRRPAWFNPASISVGDGYMKITNGVLNQPFDGYEIYGGAVTSVNENTKFAYYECRLKASSTRMSTTFWLENRKAPLPGGCGGDSYSQELDIVETIGDATNNPVFATHMKSNTHFRWKNCSGGNEQFFSRGTTTGPIKAPNGSNQQSDEGFHTYGAWWKDANEVTFYLDDQEGETVQFRTDKTSTPFNRGMFICMVTETYTWEQRPTDASLTDPTRNTSYYDWVRVWTLVPDDGSPVAVTGVSVSPSAVSMNVGETEPLNETVSPSNATNKSVSWSSNNTSVATVNSNGVVTGVSAGTATITVTAADGGFTDTTTVTVSNAPPGGGISIGNPTNTNAGIDGWKSNLVINESETYTNNTGASQTLNVDEFVFYANRKADPVTPFVVKVNSDNNFTVLAVGTSRASSAYNVGENTVAFNTGTAKQITLANGETIAPGFLDANANGSGGSIGSVIPFDSNSPADEIWYSGGSASGNSASVSEGAAPTGGLSTLTNLTRNYRFRINLSVDSPGGGSQTVTLSPIHDAYTQNGSNNNNNLIRVENTSRARIGYLQYDLSGINGSITSAQLKMTCNSDAGNGSLSISAALANSNNWTESNVSGSNAPSSSGTLATKQGPFNPGNTYTWDLNTSSLSGGGNVSLILTASSGSDDVAFASKENSATEPQLVITYNSELASKRLKKQEDTYPLTSVLRAYPNPITGSTFTVDLRRYDSDVQVRIFDIHGRLLYNKKASPKKLKLKSNIFREPGIYMINVKSMSSGETKSLLMTFL</sequence>
<name>A0A2K9PKP4_9FLAO</name>
<evidence type="ECO:0000313" key="8">
    <source>
        <dbReference type="EMBL" id="AUP77596.1"/>
    </source>
</evidence>
<evidence type="ECO:0000256" key="6">
    <source>
        <dbReference type="SAM" id="SignalP"/>
    </source>
</evidence>
<dbReference type="InterPro" id="IPR000757">
    <property type="entry name" value="Beta-glucanase-like"/>
</dbReference>
<organism evidence="8 9">
    <name type="scientific">Flavivirga eckloniae</name>
    <dbReference type="NCBI Taxonomy" id="1803846"/>
    <lineage>
        <taxon>Bacteria</taxon>
        <taxon>Pseudomonadati</taxon>
        <taxon>Bacteroidota</taxon>
        <taxon>Flavobacteriia</taxon>
        <taxon>Flavobacteriales</taxon>
        <taxon>Flavobacteriaceae</taxon>
        <taxon>Flavivirga</taxon>
    </lineage>
</organism>